<dbReference type="RefSeq" id="WP_394825890.1">
    <property type="nucleotide sequence ID" value="NZ_CP089984.1"/>
</dbReference>
<dbReference type="Pfam" id="PF13374">
    <property type="entry name" value="TPR_10"/>
    <property type="match status" value="1"/>
</dbReference>
<dbReference type="Gene3D" id="1.10.510.10">
    <property type="entry name" value="Transferase(Phosphotransferase) domain 1"/>
    <property type="match status" value="1"/>
</dbReference>
<dbReference type="PROSITE" id="PS00108">
    <property type="entry name" value="PROTEIN_KINASE_ST"/>
    <property type="match status" value="1"/>
</dbReference>
<sequence>MIDLIGTGGMGSVYRAYDPKLNRSVAVKLIRVEPSMAGDESHRLLLLREAQALARVVHPHVVSVFDVGEYREHVFFAMELIEGCTLRDVLLREEHDPKKLLRLLDQAGRGLAAAHRAGLVHRDFKPENVLIDREYRAKVVDFGLARAADARKADELLTLPGEAPASPLDRRITETGECIGTPAYMAPEQYLGLGTDARSDQFSFASVAYEALFGRHPFLDQNGNLSMVALCAGKIETPSRRLDPGYLRVLGRGLSREPAHRYPSLGNLLDELARVPRRRRRRGIASATIVSVAAGLIGWPVVQAYRAQRCDADATQALAGIWDVPRREKVESALAGDGRAFGRDIWNKVATALDVYADQWKHTRVDLCRSAGRWRAEDQATRARGAMCIEERRRELRAVTDVLAGGDRDVRLRAPDILVQLGSLSTCIDAAALALTPIPAYDDDTAVTVGRVRDLLAQSKALEDAMKAAPSKEAAQQALELAREQHDRRLAAEALYRLSSAQGTGGDYDASEASIVQALVEAESSGHERLLPLVWLELIAIVGVQKGNPNEIERLIPFVEATVERFDPRGPAHIRLLLILGILDYRRGRYDRAIARLTPALDMARRAFGENDVRRIEIYQNLASMERALNQLDKGISHLQAAVAETEALFGEDHPQLELPLSILARTLSEKGDGAGVKAAGQHALRIIEQASSPESPDVAFSLFELGMAYLEDGQPSVALPLLRRSYAIQRTNDPRNTIGTLLGIARGEEALGDLEAARTTFEEGLALSRRLMGSGHPYTIQYGFRLGHLLRRLHREREALPLCAGLLEAGERENGQQGVYGALAYACVGEGYEQLGRLPDALTALERAAKLLQDEATPPRLEFRASIGFALARVLLRSGGDRERARRLANEALDGYQHAGRAHAEDGVAVRAWLTTSFAEQR</sequence>
<gene>
    <name evidence="8" type="ORF">LZC94_03060</name>
</gene>
<dbReference type="PANTHER" id="PTHR43289">
    <property type="entry name" value="MITOGEN-ACTIVATED PROTEIN KINASE KINASE KINASE 20-RELATED"/>
    <property type="match status" value="1"/>
</dbReference>
<dbReference type="PROSITE" id="PS50005">
    <property type="entry name" value="TPR"/>
    <property type="match status" value="1"/>
</dbReference>
<dbReference type="SUPFAM" id="SSF48452">
    <property type="entry name" value="TPR-like"/>
    <property type="match status" value="1"/>
</dbReference>
<keyword evidence="5" id="KW-0802">TPR repeat</keyword>
<evidence type="ECO:0000313" key="9">
    <source>
        <dbReference type="Proteomes" id="UP001370348"/>
    </source>
</evidence>
<dbReference type="SMART" id="SM00028">
    <property type="entry name" value="TPR"/>
    <property type="match status" value="6"/>
</dbReference>
<dbReference type="InterPro" id="IPR019734">
    <property type="entry name" value="TPR_rpt"/>
</dbReference>
<keyword evidence="4 6" id="KW-0067">ATP-binding</keyword>
<evidence type="ECO:0000256" key="4">
    <source>
        <dbReference type="ARBA" id="ARBA00022840"/>
    </source>
</evidence>
<dbReference type="SUPFAM" id="SSF56112">
    <property type="entry name" value="Protein kinase-like (PK-like)"/>
    <property type="match status" value="1"/>
</dbReference>
<dbReference type="GO" id="GO:0016301">
    <property type="term" value="F:kinase activity"/>
    <property type="evidence" value="ECO:0007669"/>
    <property type="project" value="UniProtKB-KW"/>
</dbReference>
<evidence type="ECO:0000256" key="3">
    <source>
        <dbReference type="ARBA" id="ARBA00022777"/>
    </source>
</evidence>
<dbReference type="InterPro" id="IPR017441">
    <property type="entry name" value="Protein_kinase_ATP_BS"/>
</dbReference>
<dbReference type="InterPro" id="IPR011990">
    <property type="entry name" value="TPR-like_helical_dom_sf"/>
</dbReference>
<dbReference type="InterPro" id="IPR008271">
    <property type="entry name" value="Ser/Thr_kinase_AS"/>
</dbReference>
<feature type="repeat" description="TPR" evidence="5">
    <location>
        <begin position="823"/>
        <end position="856"/>
    </location>
</feature>
<keyword evidence="3 8" id="KW-0418">Kinase</keyword>
<evidence type="ECO:0000256" key="1">
    <source>
        <dbReference type="ARBA" id="ARBA00022679"/>
    </source>
</evidence>
<dbReference type="EMBL" id="CP089984">
    <property type="protein sequence ID" value="WXB16261.1"/>
    <property type="molecule type" value="Genomic_DNA"/>
</dbReference>
<dbReference type="PROSITE" id="PS50011">
    <property type="entry name" value="PROTEIN_KINASE_DOM"/>
    <property type="match status" value="1"/>
</dbReference>
<evidence type="ECO:0000256" key="5">
    <source>
        <dbReference type="PROSITE-ProRule" id="PRU00339"/>
    </source>
</evidence>
<evidence type="ECO:0000256" key="2">
    <source>
        <dbReference type="ARBA" id="ARBA00022741"/>
    </source>
</evidence>
<proteinExistence type="predicted"/>
<accession>A0ABZ2M2L2</accession>
<dbReference type="Proteomes" id="UP001370348">
    <property type="component" value="Chromosome"/>
</dbReference>
<dbReference type="Pfam" id="PF00069">
    <property type="entry name" value="Pkinase"/>
    <property type="match status" value="1"/>
</dbReference>
<keyword evidence="1" id="KW-0808">Transferase</keyword>
<evidence type="ECO:0000256" key="6">
    <source>
        <dbReference type="PROSITE-ProRule" id="PRU10141"/>
    </source>
</evidence>
<dbReference type="CDD" id="cd14014">
    <property type="entry name" value="STKc_PknB_like"/>
    <property type="match status" value="1"/>
</dbReference>
<dbReference type="PROSITE" id="PS00107">
    <property type="entry name" value="PROTEIN_KINASE_ATP"/>
    <property type="match status" value="1"/>
</dbReference>
<dbReference type="Gene3D" id="1.25.40.10">
    <property type="entry name" value="Tetratricopeptide repeat domain"/>
    <property type="match status" value="2"/>
</dbReference>
<name>A0ABZ2M2L2_9BACT</name>
<evidence type="ECO:0000313" key="8">
    <source>
        <dbReference type="EMBL" id="WXB16261.1"/>
    </source>
</evidence>
<dbReference type="InterPro" id="IPR011009">
    <property type="entry name" value="Kinase-like_dom_sf"/>
</dbReference>
<dbReference type="PANTHER" id="PTHR43289:SF6">
    <property type="entry name" value="SERINE_THREONINE-PROTEIN KINASE NEKL-3"/>
    <property type="match status" value="1"/>
</dbReference>
<organism evidence="8 9">
    <name type="scientific">Pendulispora albinea</name>
    <dbReference type="NCBI Taxonomy" id="2741071"/>
    <lineage>
        <taxon>Bacteria</taxon>
        <taxon>Pseudomonadati</taxon>
        <taxon>Myxococcota</taxon>
        <taxon>Myxococcia</taxon>
        <taxon>Myxococcales</taxon>
        <taxon>Sorangiineae</taxon>
        <taxon>Pendulisporaceae</taxon>
        <taxon>Pendulispora</taxon>
    </lineage>
</organism>
<dbReference type="Pfam" id="PF13424">
    <property type="entry name" value="TPR_12"/>
    <property type="match status" value="2"/>
</dbReference>
<dbReference type="Gene3D" id="3.30.200.20">
    <property type="entry name" value="Phosphorylase Kinase, domain 1"/>
    <property type="match status" value="1"/>
</dbReference>
<keyword evidence="2 6" id="KW-0547">Nucleotide-binding</keyword>
<reference evidence="8 9" key="1">
    <citation type="submission" date="2021-12" db="EMBL/GenBank/DDBJ databases">
        <title>Discovery of the Pendulisporaceae a myxobacterial family with distinct sporulation behavior and unique specialized metabolism.</title>
        <authorList>
            <person name="Garcia R."/>
            <person name="Popoff A."/>
            <person name="Bader C.D."/>
            <person name="Loehr J."/>
            <person name="Walesch S."/>
            <person name="Walt C."/>
            <person name="Boldt J."/>
            <person name="Bunk B."/>
            <person name="Haeckl F.J.F.P.J."/>
            <person name="Gunesch A.P."/>
            <person name="Birkelbach J."/>
            <person name="Nuebel U."/>
            <person name="Pietschmann T."/>
            <person name="Bach T."/>
            <person name="Mueller R."/>
        </authorList>
    </citation>
    <scope>NUCLEOTIDE SEQUENCE [LARGE SCALE GENOMIC DNA]</scope>
    <source>
        <strain evidence="8 9">MSr11954</strain>
    </source>
</reference>
<protein>
    <submittedName>
        <fullName evidence="8">Serine/threonine-protein kinase</fullName>
    </submittedName>
</protein>
<dbReference type="InterPro" id="IPR000719">
    <property type="entry name" value="Prot_kinase_dom"/>
</dbReference>
<feature type="domain" description="Protein kinase" evidence="7">
    <location>
        <begin position="1"/>
        <end position="273"/>
    </location>
</feature>
<keyword evidence="9" id="KW-1185">Reference proteome</keyword>
<feature type="binding site" evidence="6">
    <location>
        <position position="28"/>
    </location>
    <ligand>
        <name>ATP</name>
        <dbReference type="ChEBI" id="CHEBI:30616"/>
    </ligand>
</feature>
<evidence type="ECO:0000259" key="7">
    <source>
        <dbReference type="PROSITE" id="PS50011"/>
    </source>
</evidence>